<feature type="transmembrane region" description="Helical" evidence="6">
    <location>
        <begin position="122"/>
        <end position="145"/>
    </location>
</feature>
<feature type="transmembrane region" description="Helical" evidence="6">
    <location>
        <begin position="157"/>
        <end position="176"/>
    </location>
</feature>
<sequence length="361" mass="39784">MDRGAKKSMIKIEKRFYISKGQELYIILASIILALLSGALMLGLMGVNPWEAYGMMLKGSLSDFYGISETLAKTIPLVMCSLAVGLAFTMVVWNIGAEGQFVMGALACTAFVRYFYTDSAIVMLASMAVASSLAGGFWGAFAGFLKARWNVNEIITTLMMNYIAILLLQYFVYGSWRDPTSLGFPMTPVFPESARLPQFFASRVHAGLFFALIVALILWIVVRKGVWGYEIRVSGQNPRAADYAGIKSARNVILVMFLSGAIAGLAGMAEMAGLHRRLQPGFAVGYGYTAIIIAWLARLHPFTIIFVSFFFGALFVGGENLQIAMRLPLSTVQILQGLILFFLLGGEFFRSYRISLTFKKR</sequence>
<evidence type="ECO:0000256" key="6">
    <source>
        <dbReference type="SAM" id="Phobius"/>
    </source>
</evidence>
<accession>A0A0T5XA67</accession>
<feature type="transmembrane region" description="Helical" evidence="6">
    <location>
        <begin position="196"/>
        <end position="222"/>
    </location>
</feature>
<dbReference type="Pfam" id="PF02653">
    <property type="entry name" value="BPD_transp_2"/>
    <property type="match status" value="1"/>
</dbReference>
<dbReference type="CDD" id="cd06580">
    <property type="entry name" value="TM_PBP1_transp_TpRbsC_like"/>
    <property type="match status" value="1"/>
</dbReference>
<keyword evidence="2" id="KW-1003">Cell membrane</keyword>
<dbReference type="AlphaFoldDB" id="A0A0T5XA67"/>
<organism evidence="7 8">
    <name type="scientific">Acetomicrobium hydrogeniformans ATCC BAA-1850</name>
    <dbReference type="NCBI Taxonomy" id="592015"/>
    <lineage>
        <taxon>Bacteria</taxon>
        <taxon>Thermotogati</taxon>
        <taxon>Synergistota</taxon>
        <taxon>Synergistia</taxon>
        <taxon>Synergistales</taxon>
        <taxon>Acetomicrobiaceae</taxon>
        <taxon>Acetomicrobium</taxon>
    </lineage>
</organism>
<dbReference type="GO" id="GO:0005886">
    <property type="term" value="C:plasma membrane"/>
    <property type="evidence" value="ECO:0007669"/>
    <property type="project" value="UniProtKB-SubCell"/>
</dbReference>
<protein>
    <submittedName>
        <fullName evidence="7">Branched-chain amino acid ABC transporter, permease protein</fullName>
    </submittedName>
</protein>
<comment type="caution">
    <text evidence="7">The sequence shown here is derived from an EMBL/GenBank/DDBJ whole genome shotgun (WGS) entry which is preliminary data.</text>
</comment>
<feature type="transmembrane region" description="Helical" evidence="6">
    <location>
        <begin position="24"/>
        <end position="50"/>
    </location>
</feature>
<gene>
    <name evidence="7" type="ORF">HMPREF1705_04527</name>
</gene>
<feature type="transmembrane region" description="Helical" evidence="6">
    <location>
        <begin position="278"/>
        <end position="297"/>
    </location>
</feature>
<comment type="subcellular location">
    <subcellularLocation>
        <location evidence="1">Cell membrane</location>
        <topology evidence="1">Multi-pass membrane protein</topology>
    </subcellularLocation>
</comment>
<dbReference type="InterPro" id="IPR001851">
    <property type="entry name" value="ABC_transp_permease"/>
</dbReference>
<feature type="transmembrane region" description="Helical" evidence="6">
    <location>
        <begin position="331"/>
        <end position="352"/>
    </location>
</feature>
<evidence type="ECO:0000256" key="5">
    <source>
        <dbReference type="ARBA" id="ARBA00023136"/>
    </source>
</evidence>
<evidence type="ECO:0000256" key="1">
    <source>
        <dbReference type="ARBA" id="ARBA00004651"/>
    </source>
</evidence>
<dbReference type="STRING" id="592015.HMPREF1705_04527"/>
<feature type="transmembrane region" description="Helical" evidence="6">
    <location>
        <begin position="304"/>
        <end position="325"/>
    </location>
</feature>
<evidence type="ECO:0000256" key="2">
    <source>
        <dbReference type="ARBA" id="ARBA00022475"/>
    </source>
</evidence>
<dbReference type="PANTHER" id="PTHR47089:SF1">
    <property type="entry name" value="GUANOSINE ABC TRANSPORTER PERMEASE PROTEIN NUPP"/>
    <property type="match status" value="1"/>
</dbReference>
<evidence type="ECO:0000313" key="7">
    <source>
        <dbReference type="EMBL" id="KRT35260.1"/>
    </source>
</evidence>
<feature type="transmembrane region" description="Helical" evidence="6">
    <location>
        <begin position="252"/>
        <end position="272"/>
    </location>
</feature>
<dbReference type="PANTHER" id="PTHR47089">
    <property type="entry name" value="ABC TRANSPORTER, PERMEASE PROTEIN"/>
    <property type="match status" value="1"/>
</dbReference>
<dbReference type="Proteomes" id="UP000005273">
    <property type="component" value="Unassembled WGS sequence"/>
</dbReference>
<dbReference type="eggNOG" id="COG4603">
    <property type="taxonomic scope" value="Bacteria"/>
</dbReference>
<keyword evidence="5 6" id="KW-0472">Membrane</keyword>
<keyword evidence="4 6" id="KW-1133">Transmembrane helix</keyword>
<keyword evidence="8" id="KW-1185">Reference proteome</keyword>
<evidence type="ECO:0000256" key="4">
    <source>
        <dbReference type="ARBA" id="ARBA00022989"/>
    </source>
</evidence>
<dbReference type="GO" id="GO:0022857">
    <property type="term" value="F:transmembrane transporter activity"/>
    <property type="evidence" value="ECO:0007669"/>
    <property type="project" value="InterPro"/>
</dbReference>
<keyword evidence="3 6" id="KW-0812">Transmembrane</keyword>
<feature type="transmembrane region" description="Helical" evidence="6">
    <location>
        <begin position="100"/>
        <end position="116"/>
    </location>
</feature>
<evidence type="ECO:0000256" key="3">
    <source>
        <dbReference type="ARBA" id="ARBA00022692"/>
    </source>
</evidence>
<proteinExistence type="predicted"/>
<evidence type="ECO:0000313" key="8">
    <source>
        <dbReference type="Proteomes" id="UP000005273"/>
    </source>
</evidence>
<reference evidence="8" key="1">
    <citation type="submission" date="2012-09" db="EMBL/GenBank/DDBJ databases">
        <authorList>
            <person name="Weinstock G."/>
            <person name="Sodergren E."/>
            <person name="Clifton S."/>
            <person name="Fulton L."/>
            <person name="Fulton B."/>
            <person name="Courtney L."/>
            <person name="Fronick C."/>
            <person name="Harrison M."/>
            <person name="Strong C."/>
            <person name="Farmer C."/>
            <person name="Delehaunty K."/>
            <person name="Markovic C."/>
            <person name="Hall O."/>
            <person name="Minx P."/>
            <person name="Tomlinson C."/>
            <person name="Mitreva M."/>
            <person name="Nelson J."/>
            <person name="Hou S."/>
            <person name="Wollam A."/>
            <person name="Pepin K.H."/>
            <person name="Johnson M."/>
            <person name="Bhonagiri V."/>
            <person name="Nash W.E."/>
            <person name="Suruliraj S."/>
            <person name="Warren W."/>
            <person name="Chinwalla A."/>
            <person name="Mardis E.R."/>
            <person name="Wilson R.K."/>
        </authorList>
    </citation>
    <scope>NUCLEOTIDE SEQUENCE [LARGE SCALE GENOMIC DNA]</scope>
    <source>
        <strain evidence="8">OS1</strain>
    </source>
</reference>
<feature type="transmembrane region" description="Helical" evidence="6">
    <location>
        <begin position="70"/>
        <end position="93"/>
    </location>
</feature>
<name>A0A0T5XA67_9BACT</name>
<dbReference type="EMBL" id="ACJX03000001">
    <property type="protein sequence ID" value="KRT35260.1"/>
    <property type="molecule type" value="Genomic_DNA"/>
</dbReference>